<dbReference type="Gene3D" id="2.60.120.10">
    <property type="entry name" value="Jelly Rolls"/>
    <property type="match status" value="1"/>
</dbReference>
<reference evidence="2" key="1">
    <citation type="submission" date="2023-06" db="EMBL/GenBank/DDBJ databases">
        <title>Gycomyces niveus sp.nov., a novel actinomycete isolated from soil in Shouguang.</title>
        <authorList>
            <person name="Yang X."/>
            <person name="Zhao J."/>
        </authorList>
    </citation>
    <scope>NUCLEOTIDE SEQUENCE</scope>
    <source>
        <strain evidence="2">NEAU C2</strain>
    </source>
</reference>
<comment type="caution">
    <text evidence="2">The sequence shown here is derived from an EMBL/GenBank/DDBJ whole genome shotgun (WGS) entry which is preliminary data.</text>
</comment>
<dbReference type="PANTHER" id="PTHR36440">
    <property type="entry name" value="PUTATIVE (AFU_ORTHOLOGUE AFUA_8G07350)-RELATED"/>
    <property type="match status" value="1"/>
</dbReference>
<dbReference type="InterPro" id="IPR014710">
    <property type="entry name" value="RmlC-like_jellyroll"/>
</dbReference>
<proteinExistence type="predicted"/>
<evidence type="ECO:0000259" key="1">
    <source>
        <dbReference type="SMART" id="SM00835"/>
    </source>
</evidence>
<protein>
    <submittedName>
        <fullName evidence="2">Cupin domain-containing protein</fullName>
    </submittedName>
</protein>
<dbReference type="SMART" id="SM00835">
    <property type="entry name" value="Cupin_1"/>
    <property type="match status" value="1"/>
</dbReference>
<dbReference type="RefSeq" id="WP_289959454.1">
    <property type="nucleotide sequence ID" value="NZ_JAUEMJ010000009.1"/>
</dbReference>
<name>A0ABT7YVX2_9ACTN</name>
<dbReference type="InterPro" id="IPR053146">
    <property type="entry name" value="QDO-like"/>
</dbReference>
<dbReference type="InterPro" id="IPR006045">
    <property type="entry name" value="Cupin_1"/>
</dbReference>
<dbReference type="EMBL" id="JAUEMJ010000009">
    <property type="protein sequence ID" value="MDN3242768.1"/>
    <property type="molecule type" value="Genomic_DNA"/>
</dbReference>
<dbReference type="InterPro" id="IPR013096">
    <property type="entry name" value="Cupin_2"/>
</dbReference>
<dbReference type="Pfam" id="PF07883">
    <property type="entry name" value="Cupin_2"/>
    <property type="match status" value="1"/>
</dbReference>
<keyword evidence="3" id="KW-1185">Reference proteome</keyword>
<sequence length="157" mass="16749">MNVEGAWVIQEREAETVERPSLRLLADAGHTGGRLGANRLSLEPGAAGARPHFHERSAEAFFVISGSLRMLIGTEAVTVEAGGYAVIPPGVHHAFAATADAGADVLVTIAPGVERFAYFRQLPDVLAGRLPEAEVAAMHERYDVHFVPSPAWDAERG</sequence>
<evidence type="ECO:0000313" key="2">
    <source>
        <dbReference type="EMBL" id="MDN3242768.1"/>
    </source>
</evidence>
<feature type="domain" description="Cupin type-1" evidence="1">
    <location>
        <begin position="22"/>
        <end position="136"/>
    </location>
</feature>
<dbReference type="PANTHER" id="PTHR36440:SF1">
    <property type="entry name" value="PUTATIVE (AFU_ORTHOLOGUE AFUA_8G07350)-RELATED"/>
    <property type="match status" value="1"/>
</dbReference>
<dbReference type="InterPro" id="IPR011051">
    <property type="entry name" value="RmlC_Cupin_sf"/>
</dbReference>
<organism evidence="2 3">
    <name type="scientific">Glycomyces tritici</name>
    <dbReference type="NCBI Taxonomy" id="2665176"/>
    <lineage>
        <taxon>Bacteria</taxon>
        <taxon>Bacillati</taxon>
        <taxon>Actinomycetota</taxon>
        <taxon>Actinomycetes</taxon>
        <taxon>Glycomycetales</taxon>
        <taxon>Glycomycetaceae</taxon>
        <taxon>Glycomyces</taxon>
    </lineage>
</organism>
<dbReference type="Proteomes" id="UP001171902">
    <property type="component" value="Unassembled WGS sequence"/>
</dbReference>
<gene>
    <name evidence="2" type="ORF">QWI33_23795</name>
</gene>
<evidence type="ECO:0000313" key="3">
    <source>
        <dbReference type="Proteomes" id="UP001171902"/>
    </source>
</evidence>
<accession>A0ABT7YVX2</accession>
<dbReference type="SUPFAM" id="SSF51182">
    <property type="entry name" value="RmlC-like cupins"/>
    <property type="match status" value="1"/>
</dbReference>